<dbReference type="SUPFAM" id="SSF48371">
    <property type="entry name" value="ARM repeat"/>
    <property type="match status" value="1"/>
</dbReference>
<protein>
    <submittedName>
        <fullName evidence="9 10">Uncharacterized protein isoform X1</fullName>
    </submittedName>
</protein>
<sequence>MVKQKAQSKKQQKRGGIDFKKIKRKVGRKLPPPKNATNTEIKSKAIILPEQSVVSDKAGLAVSKKGLTLKELLQQTSHHNAKVRKDALIGIRDIFLKYPAELKLHKLATIEKLRERISDDDKIVRETLYQLFKSVILPNCKQDNQGPFISLMMAYIFNSMTHLAIDVRLMAFRFFDLVIQHHPSAFSPYAEKILQNYQDILQRSQFHLQDKSKLKTILGGLVHCLTLLPRSEKDDESCVKNEVHSHGILHALEPDLVEDCSGRSGIIEKLKDILPILVSCFVDFMSSNNTMQLLDVQSFDCVLFILQSIDIVVKFFAFEMNKGEKSWQYVPSLYERGPDADILDHFMSPAIFKKLWELFPLNLIHRNSDKDDDRCLALNAIISDIFLQLREWSYPPPALLEKFLGFIESSLIEKLSNCPQSRVFREKHLLPLVPFIPKIFMQVSGAWRSRILQAFTEVFKNCGPESSMKLACLSALGDVVDPEKGWLYLVAGDPELLDYQLIWIRELPQLLLVLGDKNPLCSKAVLRLLLLIGKAAKLSFSFSQEYDQMQCKLAVFYSTHLNDGSIFYGPFTSLPQDIQELSLCCLYYFSSLKPMLLQSLVLCCLSQNMEPFLLFRIIEVLHSVCKAGNISSADYISFLITLLSRFRVSPENCSSLGYEGISNHATFRTITRVICSCLSQIGDDHLVLQTLEKKILDEMSLKLPLDNICAFLRVLVTLDTKPTRLSEWSVIKLSNVLCKYLINVASSKQHDGESKVYLSTNKSHYYLLPCFFLFDRSTKLLDLFLTSMRSLITDNTSLLLSPHHSTSKISQSSRSNVIVTVLLLMHGDVKMHQILLPHKSQIESMLEMVLKVQSEETNTTIEERHKMQSTCDRLKAAIGRSLSG</sequence>
<feature type="region of interest" description="Disordered" evidence="5">
    <location>
        <begin position="1"/>
        <end position="38"/>
    </location>
</feature>
<dbReference type="Pfam" id="PF25781">
    <property type="entry name" value="TPR_TEX10"/>
    <property type="match status" value="1"/>
</dbReference>
<dbReference type="Gene3D" id="1.25.10.10">
    <property type="entry name" value="Leucine-rich Repeat Variant"/>
    <property type="match status" value="1"/>
</dbReference>
<dbReference type="InterPro" id="IPR057949">
    <property type="entry name" value="TPR_TEX10"/>
</dbReference>
<dbReference type="PANTHER" id="PTHR16056">
    <property type="entry name" value="REGULATOR OF MICROTUBULE DYNAMICS PROTEIN"/>
    <property type="match status" value="1"/>
</dbReference>
<dbReference type="Proteomes" id="UP001652660">
    <property type="component" value="Chromosome 6c"/>
</dbReference>
<dbReference type="RefSeq" id="XP_027066957.2">
    <property type="nucleotide sequence ID" value="XM_027211156.2"/>
</dbReference>
<evidence type="ECO:0000313" key="11">
    <source>
        <dbReference type="RefSeq" id="XP_027066957.2"/>
    </source>
</evidence>
<evidence type="ECO:0000256" key="3">
    <source>
        <dbReference type="ARBA" id="ARBA00006427"/>
    </source>
</evidence>
<dbReference type="InterPro" id="IPR024679">
    <property type="entry name" value="Ipi1_N"/>
</dbReference>
<evidence type="ECO:0000313" key="10">
    <source>
        <dbReference type="RefSeq" id="XP_027066956.2"/>
    </source>
</evidence>
<evidence type="ECO:0000256" key="4">
    <source>
        <dbReference type="ARBA" id="ARBA00023242"/>
    </source>
</evidence>
<name>A0A6P6SM50_COFAR</name>
<feature type="domain" description="Pre-rRNA-processing protein Ipi1 N-terminal" evidence="6">
    <location>
        <begin position="147"/>
        <end position="210"/>
    </location>
</feature>
<dbReference type="GO" id="GO:0005634">
    <property type="term" value="C:nucleus"/>
    <property type="evidence" value="ECO:0007669"/>
    <property type="project" value="UniProtKB-SubCell"/>
</dbReference>
<evidence type="ECO:0000313" key="9">
    <source>
        <dbReference type="RefSeq" id="XP_027066955.2"/>
    </source>
</evidence>
<keyword evidence="8" id="KW-1185">Reference proteome</keyword>
<dbReference type="PANTHER" id="PTHR16056:SF2">
    <property type="entry name" value="TESTIS-EXPRESSED PROTEIN 10"/>
    <property type="match status" value="1"/>
</dbReference>
<organism evidence="8 10">
    <name type="scientific">Coffea arabica</name>
    <name type="common">Arabian coffee</name>
    <dbReference type="NCBI Taxonomy" id="13443"/>
    <lineage>
        <taxon>Eukaryota</taxon>
        <taxon>Viridiplantae</taxon>
        <taxon>Streptophyta</taxon>
        <taxon>Embryophyta</taxon>
        <taxon>Tracheophyta</taxon>
        <taxon>Spermatophyta</taxon>
        <taxon>Magnoliopsida</taxon>
        <taxon>eudicotyledons</taxon>
        <taxon>Gunneridae</taxon>
        <taxon>Pentapetalae</taxon>
        <taxon>asterids</taxon>
        <taxon>lamiids</taxon>
        <taxon>Gentianales</taxon>
        <taxon>Rubiaceae</taxon>
        <taxon>Ixoroideae</taxon>
        <taxon>Gardenieae complex</taxon>
        <taxon>Bertiereae - Coffeeae clade</taxon>
        <taxon>Coffeeae</taxon>
        <taxon>Coffea</taxon>
    </lineage>
</organism>
<evidence type="ECO:0000259" key="6">
    <source>
        <dbReference type="Pfam" id="PF12333"/>
    </source>
</evidence>
<evidence type="ECO:0000313" key="8">
    <source>
        <dbReference type="Proteomes" id="UP001652660"/>
    </source>
</evidence>
<feature type="domain" description="TEX10-like TPR repeats" evidence="7">
    <location>
        <begin position="503"/>
        <end position="858"/>
    </location>
</feature>
<reference evidence="9 10" key="2">
    <citation type="submission" date="2025-05" db="UniProtKB">
        <authorList>
            <consortium name="RefSeq"/>
        </authorList>
    </citation>
    <scope>IDENTIFICATION</scope>
    <source>
        <tissue evidence="9 10">Leaves</tissue>
    </source>
</reference>
<gene>
    <name evidence="9 10 11" type="primary">LOC113692678</name>
</gene>
<dbReference type="OrthoDB" id="361362at2759"/>
<dbReference type="RefSeq" id="XP_027066956.2">
    <property type="nucleotide sequence ID" value="XM_027211155.2"/>
</dbReference>
<comment type="subcellular location">
    <subcellularLocation>
        <location evidence="1">Nucleus</location>
        <location evidence="1">Nucleolus</location>
    </subcellularLocation>
    <subcellularLocation>
        <location evidence="2">Nucleus</location>
        <location evidence="2">Nucleoplasm</location>
    </subcellularLocation>
</comment>
<dbReference type="AlphaFoldDB" id="A0A6P6SM50"/>
<dbReference type="RefSeq" id="XP_027066955.2">
    <property type="nucleotide sequence ID" value="XM_027211154.2"/>
</dbReference>
<keyword evidence="4" id="KW-0539">Nucleus</keyword>
<comment type="similarity">
    <text evidence="3">Belongs to the IPI1/TEX10 family.</text>
</comment>
<reference evidence="8" key="1">
    <citation type="journal article" date="2025" name="Foods">
        <title>Unveiling the Microbial Signatures of Arabica Coffee Cherries: Insights into Ripeness Specific Diversity, Functional Traits, and Implications for Quality and Safety.</title>
        <authorList>
            <consortium name="RefSeq"/>
            <person name="Tenea G.N."/>
            <person name="Cifuentes V."/>
            <person name="Reyes P."/>
            <person name="Cevallos-Vallejos M."/>
        </authorList>
    </citation>
    <scope>NUCLEOTIDE SEQUENCE [LARGE SCALE GENOMIC DNA]</scope>
</reference>
<evidence type="ECO:0000256" key="1">
    <source>
        <dbReference type="ARBA" id="ARBA00004604"/>
    </source>
</evidence>
<evidence type="ECO:0000256" key="5">
    <source>
        <dbReference type="SAM" id="MobiDB-lite"/>
    </source>
</evidence>
<dbReference type="GeneID" id="113692678"/>
<accession>A0A6P6SM50</accession>
<dbReference type="Pfam" id="PF12333">
    <property type="entry name" value="Ipi1_N"/>
    <property type="match status" value="1"/>
</dbReference>
<feature type="compositionally biased region" description="Basic residues" evidence="5">
    <location>
        <begin position="1"/>
        <end position="13"/>
    </location>
</feature>
<evidence type="ECO:0000259" key="7">
    <source>
        <dbReference type="Pfam" id="PF25781"/>
    </source>
</evidence>
<evidence type="ECO:0000256" key="2">
    <source>
        <dbReference type="ARBA" id="ARBA00004642"/>
    </source>
</evidence>
<proteinExistence type="inferred from homology"/>
<dbReference type="InterPro" id="IPR016024">
    <property type="entry name" value="ARM-type_fold"/>
</dbReference>
<dbReference type="InterPro" id="IPR011989">
    <property type="entry name" value="ARM-like"/>
</dbReference>